<dbReference type="Proteomes" id="UP001195483">
    <property type="component" value="Unassembled WGS sequence"/>
</dbReference>
<dbReference type="AlphaFoldDB" id="A0AAE0TL22"/>
<dbReference type="InterPro" id="IPR011990">
    <property type="entry name" value="TPR-like_helical_dom_sf"/>
</dbReference>
<organism evidence="1 2">
    <name type="scientific">Potamilus streckersoni</name>
    <dbReference type="NCBI Taxonomy" id="2493646"/>
    <lineage>
        <taxon>Eukaryota</taxon>
        <taxon>Metazoa</taxon>
        <taxon>Spiralia</taxon>
        <taxon>Lophotrochozoa</taxon>
        <taxon>Mollusca</taxon>
        <taxon>Bivalvia</taxon>
        <taxon>Autobranchia</taxon>
        <taxon>Heteroconchia</taxon>
        <taxon>Palaeoheterodonta</taxon>
        <taxon>Unionida</taxon>
        <taxon>Unionoidea</taxon>
        <taxon>Unionidae</taxon>
        <taxon>Ambleminae</taxon>
        <taxon>Lampsilini</taxon>
        <taxon>Potamilus</taxon>
    </lineage>
</organism>
<gene>
    <name evidence="1" type="ORF">CHS0354_032052</name>
</gene>
<dbReference type="Gene3D" id="1.25.40.10">
    <property type="entry name" value="Tetratricopeptide repeat domain"/>
    <property type="match status" value="1"/>
</dbReference>
<evidence type="ECO:0000313" key="2">
    <source>
        <dbReference type="Proteomes" id="UP001195483"/>
    </source>
</evidence>
<dbReference type="EMBL" id="JAEAOA010001901">
    <property type="protein sequence ID" value="KAK3612442.1"/>
    <property type="molecule type" value="Genomic_DNA"/>
</dbReference>
<comment type="caution">
    <text evidence="1">The sequence shown here is derived from an EMBL/GenBank/DDBJ whole genome shotgun (WGS) entry which is preliminary data.</text>
</comment>
<evidence type="ECO:0000313" key="1">
    <source>
        <dbReference type="EMBL" id="KAK3612442.1"/>
    </source>
</evidence>
<protein>
    <submittedName>
        <fullName evidence="1">Uncharacterized protein</fullName>
    </submittedName>
</protein>
<accession>A0AAE0TL22</accession>
<name>A0AAE0TL22_9BIVA</name>
<reference evidence="1" key="3">
    <citation type="submission" date="2023-05" db="EMBL/GenBank/DDBJ databases">
        <authorList>
            <person name="Smith C.H."/>
        </authorList>
    </citation>
    <scope>NUCLEOTIDE SEQUENCE</scope>
    <source>
        <strain evidence="1">CHS0354</strain>
        <tissue evidence="1">Mantle</tissue>
    </source>
</reference>
<reference evidence="1" key="1">
    <citation type="journal article" date="2021" name="Genome Biol. Evol.">
        <title>A High-Quality Reference Genome for a Parasitic Bivalve with Doubly Uniparental Inheritance (Bivalvia: Unionida).</title>
        <authorList>
            <person name="Smith C.H."/>
        </authorList>
    </citation>
    <scope>NUCLEOTIDE SEQUENCE</scope>
    <source>
        <strain evidence="1">CHS0354</strain>
    </source>
</reference>
<proteinExistence type="predicted"/>
<keyword evidence="2" id="KW-1185">Reference proteome</keyword>
<reference evidence="1" key="2">
    <citation type="journal article" date="2021" name="Genome Biol. Evol.">
        <title>Developing a high-quality reference genome for a parasitic bivalve with doubly uniparental inheritance (Bivalvia: Unionida).</title>
        <authorList>
            <person name="Smith C.H."/>
        </authorList>
    </citation>
    <scope>NUCLEOTIDE SEQUENCE</scope>
    <source>
        <strain evidence="1">CHS0354</strain>
        <tissue evidence="1">Mantle</tissue>
    </source>
</reference>
<sequence>MFETETNSTNQFRYYWDEVTEEDLSSTASALVRLLRTYNLNIDELIKGNILNEVTSPLTPDDVFDILKVAGNEGLYESQILWTEAFLRQVMNIDPEGHGTIKFVDIYRILAQAYFKKSMPWRVVELLIQRSYKEEGEYLIEALGKFKENASEIQHTLTQRLPVSEADVPHNPHYEALCRGDVIRVRFCRDLKF</sequence>